<feature type="region of interest" description="Disordered" evidence="1">
    <location>
        <begin position="239"/>
        <end position="299"/>
    </location>
</feature>
<reference evidence="3" key="1">
    <citation type="submission" date="2022-06" db="EMBL/GenBank/DDBJ databases">
        <authorList>
            <person name="Ping M."/>
        </authorList>
    </citation>
    <scope>NUCLEOTIDE SEQUENCE</scope>
    <source>
        <strain evidence="3">JCM11759T</strain>
    </source>
</reference>
<keyword evidence="4" id="KW-1185">Reference proteome</keyword>
<proteinExistence type="predicted"/>
<evidence type="ECO:0000256" key="1">
    <source>
        <dbReference type="SAM" id="MobiDB-lite"/>
    </source>
</evidence>
<dbReference type="SUPFAM" id="SSF53474">
    <property type="entry name" value="alpha/beta-Hydrolases"/>
    <property type="match status" value="1"/>
</dbReference>
<protein>
    <submittedName>
        <fullName evidence="3">Dienelactone hydrolase family protein</fullName>
    </submittedName>
</protein>
<feature type="region of interest" description="Disordered" evidence="1">
    <location>
        <begin position="1"/>
        <end position="20"/>
    </location>
</feature>
<dbReference type="GO" id="GO:0016787">
    <property type="term" value="F:hydrolase activity"/>
    <property type="evidence" value="ECO:0007669"/>
    <property type="project" value="UniProtKB-KW"/>
</dbReference>
<sequence length="299" mass="31455">MPEIDLSDLTQGSDGSPNLRAYLARPEGEGPWPGVVVAHEAFGVDEQMRLHADRMARAGYLTVVPDLYSDGGMLRCVRGVMRALSEGHGRAFTDLLAGREWLRAQPDCTGKVGVIGFCLGGGFAIAAAPDFDVSAPNYGFLPHDIQAVAARSCPVVASYGARDRQLNGAANKLRAALYDARVPNDVKEYPHAGHSFLNEAPNGPKPLRVVLRAMGTGPHPESAADAWERIEAFFAEHLGEDKGPQDSGGGFGGRHHGDGGGATGEVRRPRVNGATADGQSANGRAADGQGAKDEDRPGL</sequence>
<feature type="compositionally biased region" description="Basic and acidic residues" evidence="1">
    <location>
        <begin position="290"/>
        <end position="299"/>
    </location>
</feature>
<dbReference type="InterPro" id="IPR029058">
    <property type="entry name" value="AB_hydrolase_fold"/>
</dbReference>
<evidence type="ECO:0000313" key="4">
    <source>
        <dbReference type="Proteomes" id="UP001055940"/>
    </source>
</evidence>
<evidence type="ECO:0000259" key="2">
    <source>
        <dbReference type="Pfam" id="PF01738"/>
    </source>
</evidence>
<accession>A0ABY5DAP7</accession>
<feature type="domain" description="Dienelactone hydrolase" evidence="2">
    <location>
        <begin position="19"/>
        <end position="237"/>
    </location>
</feature>
<dbReference type="InterPro" id="IPR051049">
    <property type="entry name" value="Dienelactone_hydrolase-like"/>
</dbReference>
<dbReference type="Gene3D" id="3.40.50.1820">
    <property type="entry name" value="alpha/beta hydrolase"/>
    <property type="match status" value="1"/>
</dbReference>
<dbReference type="EMBL" id="CP099837">
    <property type="protein sequence ID" value="USY20811.1"/>
    <property type="molecule type" value="Genomic_DNA"/>
</dbReference>
<dbReference type="RefSeq" id="WP_254419836.1">
    <property type="nucleotide sequence ID" value="NZ_BAAAJB010000049.1"/>
</dbReference>
<gene>
    <name evidence="3" type="ORF">NE857_03920</name>
</gene>
<dbReference type="InterPro" id="IPR002925">
    <property type="entry name" value="Dienelactn_hydro"/>
</dbReference>
<dbReference type="PANTHER" id="PTHR46623">
    <property type="entry name" value="CARBOXYMETHYLENEBUTENOLIDASE-RELATED"/>
    <property type="match status" value="1"/>
</dbReference>
<name>A0ABY5DAP7_9ACTN</name>
<dbReference type="Pfam" id="PF01738">
    <property type="entry name" value="DLH"/>
    <property type="match status" value="1"/>
</dbReference>
<keyword evidence="3" id="KW-0378">Hydrolase</keyword>
<evidence type="ECO:0000313" key="3">
    <source>
        <dbReference type="EMBL" id="USY20811.1"/>
    </source>
</evidence>
<dbReference type="Proteomes" id="UP001055940">
    <property type="component" value="Chromosome"/>
</dbReference>
<organism evidence="3 4">
    <name type="scientific">Nocardiopsis exhalans</name>
    <dbReference type="NCBI Taxonomy" id="163604"/>
    <lineage>
        <taxon>Bacteria</taxon>
        <taxon>Bacillati</taxon>
        <taxon>Actinomycetota</taxon>
        <taxon>Actinomycetes</taxon>
        <taxon>Streptosporangiales</taxon>
        <taxon>Nocardiopsidaceae</taxon>
        <taxon>Nocardiopsis</taxon>
    </lineage>
</organism>
<dbReference type="PANTHER" id="PTHR46623:SF6">
    <property type="entry name" value="ALPHA_BETA-HYDROLASES SUPERFAMILY PROTEIN"/>
    <property type="match status" value="1"/>
</dbReference>